<feature type="region of interest" description="Disordered" evidence="1">
    <location>
        <begin position="37"/>
        <end position="65"/>
    </location>
</feature>
<protein>
    <submittedName>
        <fullName evidence="2">Uncharacterized protein</fullName>
    </submittedName>
</protein>
<feature type="compositionally biased region" description="Basic and acidic residues" evidence="1">
    <location>
        <begin position="53"/>
        <end position="65"/>
    </location>
</feature>
<evidence type="ECO:0000313" key="3">
    <source>
        <dbReference type="Proteomes" id="UP000324222"/>
    </source>
</evidence>
<comment type="caution">
    <text evidence="2">The sequence shown here is derived from an EMBL/GenBank/DDBJ whole genome shotgun (WGS) entry which is preliminary data.</text>
</comment>
<keyword evidence="3" id="KW-1185">Reference proteome</keyword>
<reference evidence="2 3" key="1">
    <citation type="submission" date="2019-05" db="EMBL/GenBank/DDBJ databases">
        <title>Another draft genome of Portunus trituberculatus and its Hox gene families provides insights of decapod evolution.</title>
        <authorList>
            <person name="Jeong J.-H."/>
            <person name="Song I."/>
            <person name="Kim S."/>
            <person name="Choi T."/>
            <person name="Kim D."/>
            <person name="Ryu S."/>
            <person name="Kim W."/>
        </authorList>
    </citation>
    <scope>NUCLEOTIDE SEQUENCE [LARGE SCALE GENOMIC DNA]</scope>
    <source>
        <tissue evidence="2">Muscle</tissue>
    </source>
</reference>
<gene>
    <name evidence="2" type="ORF">E2C01_036273</name>
</gene>
<name>A0A5B7FAW8_PORTR</name>
<feature type="region of interest" description="Disordered" evidence="1">
    <location>
        <begin position="1"/>
        <end position="25"/>
    </location>
</feature>
<evidence type="ECO:0000256" key="1">
    <source>
        <dbReference type="SAM" id="MobiDB-lite"/>
    </source>
</evidence>
<sequence>MTPDDPQETRTKGTAAATQIHPVPRPCIAKPAIHTQATRQENHLHVAASTLPHADRHKGATETSQ</sequence>
<organism evidence="2 3">
    <name type="scientific">Portunus trituberculatus</name>
    <name type="common">Swimming crab</name>
    <name type="synonym">Neptunus trituberculatus</name>
    <dbReference type="NCBI Taxonomy" id="210409"/>
    <lineage>
        <taxon>Eukaryota</taxon>
        <taxon>Metazoa</taxon>
        <taxon>Ecdysozoa</taxon>
        <taxon>Arthropoda</taxon>
        <taxon>Crustacea</taxon>
        <taxon>Multicrustacea</taxon>
        <taxon>Malacostraca</taxon>
        <taxon>Eumalacostraca</taxon>
        <taxon>Eucarida</taxon>
        <taxon>Decapoda</taxon>
        <taxon>Pleocyemata</taxon>
        <taxon>Brachyura</taxon>
        <taxon>Eubrachyura</taxon>
        <taxon>Portunoidea</taxon>
        <taxon>Portunidae</taxon>
        <taxon>Portuninae</taxon>
        <taxon>Portunus</taxon>
    </lineage>
</organism>
<dbReference type="Proteomes" id="UP000324222">
    <property type="component" value="Unassembled WGS sequence"/>
</dbReference>
<dbReference type="AlphaFoldDB" id="A0A5B7FAW8"/>
<proteinExistence type="predicted"/>
<evidence type="ECO:0000313" key="2">
    <source>
        <dbReference type="EMBL" id="MPC42645.1"/>
    </source>
</evidence>
<dbReference type="EMBL" id="VSRR010005515">
    <property type="protein sequence ID" value="MPC42645.1"/>
    <property type="molecule type" value="Genomic_DNA"/>
</dbReference>
<accession>A0A5B7FAW8</accession>